<gene>
    <name evidence="1" type="ORF">M0R45_011425</name>
</gene>
<dbReference type="Proteomes" id="UP001457282">
    <property type="component" value="Unassembled WGS sequence"/>
</dbReference>
<dbReference type="PANTHER" id="PTHR15430:SF1">
    <property type="entry name" value="GLOMULIN"/>
    <property type="match status" value="1"/>
</dbReference>
<dbReference type="PANTHER" id="PTHR15430">
    <property type="entry name" value="GLOMULIN"/>
    <property type="match status" value="1"/>
</dbReference>
<dbReference type="GO" id="GO:0005737">
    <property type="term" value="C:cytoplasm"/>
    <property type="evidence" value="ECO:0007669"/>
    <property type="project" value="TreeGrafter"/>
</dbReference>
<reference evidence="1 2" key="1">
    <citation type="journal article" date="2023" name="G3 (Bethesda)">
        <title>A chromosome-length genome assembly and annotation of blackberry (Rubus argutus, cv. 'Hillquist').</title>
        <authorList>
            <person name="Bruna T."/>
            <person name="Aryal R."/>
            <person name="Dudchenko O."/>
            <person name="Sargent D.J."/>
            <person name="Mead D."/>
            <person name="Buti M."/>
            <person name="Cavallini A."/>
            <person name="Hytonen T."/>
            <person name="Andres J."/>
            <person name="Pham M."/>
            <person name="Weisz D."/>
            <person name="Mascagni F."/>
            <person name="Usai G."/>
            <person name="Natali L."/>
            <person name="Bassil N."/>
            <person name="Fernandez G.E."/>
            <person name="Lomsadze A."/>
            <person name="Armour M."/>
            <person name="Olukolu B."/>
            <person name="Poorten T."/>
            <person name="Britton C."/>
            <person name="Davik J."/>
            <person name="Ashrafi H."/>
            <person name="Aiden E.L."/>
            <person name="Borodovsky M."/>
            <person name="Worthington M."/>
        </authorList>
    </citation>
    <scope>NUCLEOTIDE SEQUENCE [LARGE SCALE GENOMIC DNA]</scope>
    <source>
        <strain evidence="1">PI 553951</strain>
    </source>
</reference>
<protein>
    <recommendedName>
        <fullName evidence="3">Aberrant root formation protein 4</fullName>
    </recommendedName>
</protein>
<dbReference type="InterPro" id="IPR013877">
    <property type="entry name" value="YAP-bd/ALF4/Glomulin"/>
</dbReference>
<sequence length="588" mass="65108">MSDQPEQSSPVLQKILNSLSQSVDRPQCSVSELIDFLNSVLAQSDPDNEDAEATAFETLTQVHQFISSPSLDQGIIDQLLFELPKAVAEFGGVSDRCLEVAESIIDRFVSMCGARDMLSVLGEALAYLTAKRGDYGYVAPLLSGFSKVFLCLERRHFEQVKEATGIILKVLKAVSLELEGETELQKLFYRAVDIANSMRAVCMKLSGGVYDKLCALLGLYVLEIMALVSMNFKALSSQPFVLQLSSFFPFGGLSYLGLITGSDVDKRSRIVIGDDEEIYVSCFSDINCGSSLSVIWGYASDEVARAAAEDLTTVKDELRNNQTKRWQAFGMLKHILASVTLPKELKKNAIDFLLSIRGGNISPCDEHNDISSDMPGLFAVLQAVQMVIMYTSDTVLRKSAFDVFKWILADIPTSHRFDILKALITKSDSSSMIAILLDIVKGEMHKESCEKMGNKEALREENKAHPHSSLWTANVLELVELILRPPKGGPPTFPEHTDSVLSALNLYRYVLIAESRGTTNYTGVLSRSNLQKAFNEWLLPLRTLVTGIMAKNEHANDELALTLCTLNPVELVLYRCIELVEEKLKEST</sequence>
<evidence type="ECO:0000313" key="2">
    <source>
        <dbReference type="Proteomes" id="UP001457282"/>
    </source>
</evidence>
<comment type="caution">
    <text evidence="1">The sequence shown here is derived from an EMBL/GenBank/DDBJ whole genome shotgun (WGS) entry which is preliminary data.</text>
</comment>
<accession>A0AAW1Y9Z9</accession>
<dbReference type="EMBL" id="JBEDUW010000002">
    <property type="protein sequence ID" value="KAK9945935.1"/>
    <property type="molecule type" value="Genomic_DNA"/>
</dbReference>
<dbReference type="InterPro" id="IPR019516">
    <property type="entry name" value="Glomulin/ALF4"/>
</dbReference>
<dbReference type="GO" id="GO:0055105">
    <property type="term" value="F:ubiquitin-protein transferase inhibitor activity"/>
    <property type="evidence" value="ECO:0007669"/>
    <property type="project" value="TreeGrafter"/>
</dbReference>
<keyword evidence="2" id="KW-1185">Reference proteome</keyword>
<name>A0AAW1Y9Z9_RUBAR</name>
<evidence type="ECO:0000313" key="1">
    <source>
        <dbReference type="EMBL" id="KAK9945935.1"/>
    </source>
</evidence>
<dbReference type="AlphaFoldDB" id="A0AAW1Y9Z9"/>
<evidence type="ECO:0008006" key="3">
    <source>
        <dbReference type="Google" id="ProtNLM"/>
    </source>
</evidence>
<organism evidence="1 2">
    <name type="scientific">Rubus argutus</name>
    <name type="common">Southern blackberry</name>
    <dbReference type="NCBI Taxonomy" id="59490"/>
    <lineage>
        <taxon>Eukaryota</taxon>
        <taxon>Viridiplantae</taxon>
        <taxon>Streptophyta</taxon>
        <taxon>Embryophyta</taxon>
        <taxon>Tracheophyta</taxon>
        <taxon>Spermatophyta</taxon>
        <taxon>Magnoliopsida</taxon>
        <taxon>eudicotyledons</taxon>
        <taxon>Gunneridae</taxon>
        <taxon>Pentapetalae</taxon>
        <taxon>rosids</taxon>
        <taxon>fabids</taxon>
        <taxon>Rosales</taxon>
        <taxon>Rosaceae</taxon>
        <taxon>Rosoideae</taxon>
        <taxon>Rosoideae incertae sedis</taxon>
        <taxon>Rubus</taxon>
    </lineage>
</organism>
<dbReference type="Pfam" id="PF08568">
    <property type="entry name" value="Kinetochor_Ybp2"/>
    <property type="match status" value="1"/>
</dbReference>
<proteinExistence type="predicted"/>